<dbReference type="RefSeq" id="WP_323245873.1">
    <property type="nucleotide sequence ID" value="NZ_JAYGHK010000047.1"/>
</dbReference>
<dbReference type="Gene3D" id="3.40.1000.10">
    <property type="entry name" value="Mog1/PsbP, alpha/beta/alpha sandwich"/>
    <property type="match status" value="1"/>
</dbReference>
<dbReference type="EMBL" id="JAYGHK010000047">
    <property type="protein sequence ID" value="MEA5609373.1"/>
    <property type="molecule type" value="Genomic_DNA"/>
</dbReference>
<dbReference type="Proteomes" id="UP001303285">
    <property type="component" value="Unassembled WGS sequence"/>
</dbReference>
<dbReference type="GO" id="GO:0004674">
    <property type="term" value="F:protein serine/threonine kinase activity"/>
    <property type="evidence" value="ECO:0007669"/>
    <property type="project" value="UniProtKB-EC"/>
</dbReference>
<keyword evidence="3 11" id="KW-0808">Transferase</keyword>
<evidence type="ECO:0000259" key="10">
    <source>
        <dbReference type="PROSITE" id="PS50011"/>
    </source>
</evidence>
<evidence type="ECO:0000256" key="3">
    <source>
        <dbReference type="ARBA" id="ARBA00022679"/>
    </source>
</evidence>
<dbReference type="Gene3D" id="1.10.510.10">
    <property type="entry name" value="Transferase(Phosphotransferase) domain 1"/>
    <property type="match status" value="1"/>
</dbReference>
<gene>
    <name evidence="11" type="ORF">VB695_15090</name>
</gene>
<keyword evidence="12" id="KW-1185">Reference proteome</keyword>
<dbReference type="CDD" id="cd14014">
    <property type="entry name" value="STKc_PknB_like"/>
    <property type="match status" value="1"/>
</dbReference>
<evidence type="ECO:0000313" key="11">
    <source>
        <dbReference type="EMBL" id="MEA5609373.1"/>
    </source>
</evidence>
<name>A0ABU5UST7_NODSP</name>
<dbReference type="EC" id="2.7.11.1" evidence="1"/>
<feature type="domain" description="Protein kinase" evidence="10">
    <location>
        <begin position="49"/>
        <end position="320"/>
    </location>
</feature>
<organism evidence="11 12">
    <name type="scientific">Nodularia spumigena UHCC 0060</name>
    <dbReference type="NCBI Taxonomy" id="3110300"/>
    <lineage>
        <taxon>Bacteria</taxon>
        <taxon>Bacillati</taxon>
        <taxon>Cyanobacteriota</taxon>
        <taxon>Cyanophyceae</taxon>
        <taxon>Nostocales</taxon>
        <taxon>Nodulariaceae</taxon>
        <taxon>Nodularia</taxon>
    </lineage>
</organism>
<evidence type="ECO:0000256" key="9">
    <source>
        <dbReference type="SAM" id="Phobius"/>
    </source>
</evidence>
<sequence length="544" mass="61858">MKIHCTRPNCPEPENHFPESLNPRITPEIPLYCQACGMPLILKKEKRRYQPLEALAQGGFGATFKAIDLDSISQRHCVVKRLDIKDNDPKIVKGIEEAFEREAIVLESLGDNSGNIPTLYDSFCLTAPASHSYPEKELNYLVQQYIEGEDLSEELKKKGRFSQAEILDVLKQILPVLQLIHDDKNQVIHRDIKPSNIVRERDTQKLVLIDFGAVKQVITGETSPVKSIVFGTPAYAPPEQRAKHQVYPSSDLYALAASCVELLTGQSPNKFHDTINNQWYWRKQYPQIVDENLANILDRMLLPDHRKRFQSAREVITALNEGETGITSNNQSTNSNSGGDVTTIIPSKHKALKFVLGTALFLIIIGVSIKLYPRIFQPMISFSTSLSFKDTTSGMEIQYPENWQLQEQQASPLTGWTIARIVPKDIIPSPLSPEFLINIEDLSQSETLKDYTNLAIQQIQASAKDVKILKSQSIKLHQREGYQVVYMGQDSIYNVKFKAMQVWIIDHQKAYVLTYRAEEKLYDQFLTPVEQTMIKSFIPPVELW</sequence>
<keyword evidence="5 11" id="KW-0418">Kinase</keyword>
<protein>
    <recommendedName>
        <fullName evidence="1">non-specific serine/threonine protein kinase</fullName>
        <ecNumber evidence="1">2.7.11.1</ecNumber>
    </recommendedName>
</protein>
<dbReference type="SUPFAM" id="SSF56112">
    <property type="entry name" value="Protein kinase-like (PK-like)"/>
    <property type="match status" value="1"/>
</dbReference>
<dbReference type="PANTHER" id="PTHR24363:SF0">
    <property type="entry name" value="SERINE_THREONINE KINASE LIKE DOMAIN CONTAINING 1"/>
    <property type="match status" value="1"/>
</dbReference>
<comment type="catalytic activity">
    <reaction evidence="7">
        <text>L-threonyl-[protein] + ATP = O-phospho-L-threonyl-[protein] + ADP + H(+)</text>
        <dbReference type="Rhea" id="RHEA:46608"/>
        <dbReference type="Rhea" id="RHEA-COMP:11060"/>
        <dbReference type="Rhea" id="RHEA-COMP:11605"/>
        <dbReference type="ChEBI" id="CHEBI:15378"/>
        <dbReference type="ChEBI" id="CHEBI:30013"/>
        <dbReference type="ChEBI" id="CHEBI:30616"/>
        <dbReference type="ChEBI" id="CHEBI:61977"/>
        <dbReference type="ChEBI" id="CHEBI:456216"/>
        <dbReference type="EC" id="2.7.11.1"/>
    </reaction>
</comment>
<dbReference type="InterPro" id="IPR000719">
    <property type="entry name" value="Prot_kinase_dom"/>
</dbReference>
<dbReference type="SMART" id="SM00220">
    <property type="entry name" value="S_TKc"/>
    <property type="match status" value="1"/>
</dbReference>
<keyword evidence="9" id="KW-1133">Transmembrane helix</keyword>
<keyword evidence="6" id="KW-0067">ATP-binding</keyword>
<evidence type="ECO:0000256" key="6">
    <source>
        <dbReference type="ARBA" id="ARBA00022840"/>
    </source>
</evidence>
<dbReference type="Pfam" id="PF00069">
    <property type="entry name" value="Pkinase"/>
    <property type="match status" value="1"/>
</dbReference>
<dbReference type="PANTHER" id="PTHR24363">
    <property type="entry name" value="SERINE/THREONINE PROTEIN KINASE"/>
    <property type="match status" value="1"/>
</dbReference>
<dbReference type="InterPro" id="IPR011009">
    <property type="entry name" value="Kinase-like_dom_sf"/>
</dbReference>
<keyword evidence="9" id="KW-0472">Membrane</keyword>
<evidence type="ECO:0000256" key="1">
    <source>
        <dbReference type="ARBA" id="ARBA00012513"/>
    </source>
</evidence>
<dbReference type="PROSITE" id="PS50011">
    <property type="entry name" value="PROTEIN_KINASE_DOM"/>
    <property type="match status" value="1"/>
</dbReference>
<keyword evidence="4" id="KW-0547">Nucleotide-binding</keyword>
<dbReference type="NCBIfam" id="NF045510">
    <property type="entry name" value="4Cys_prefix_kin"/>
    <property type="match status" value="1"/>
</dbReference>
<keyword evidence="9" id="KW-0812">Transmembrane</keyword>
<feature type="transmembrane region" description="Helical" evidence="9">
    <location>
        <begin position="351"/>
        <end position="372"/>
    </location>
</feature>
<comment type="catalytic activity">
    <reaction evidence="8">
        <text>L-seryl-[protein] + ATP = O-phospho-L-seryl-[protein] + ADP + H(+)</text>
        <dbReference type="Rhea" id="RHEA:17989"/>
        <dbReference type="Rhea" id="RHEA-COMP:9863"/>
        <dbReference type="Rhea" id="RHEA-COMP:11604"/>
        <dbReference type="ChEBI" id="CHEBI:15378"/>
        <dbReference type="ChEBI" id="CHEBI:29999"/>
        <dbReference type="ChEBI" id="CHEBI:30616"/>
        <dbReference type="ChEBI" id="CHEBI:83421"/>
        <dbReference type="ChEBI" id="CHEBI:456216"/>
        <dbReference type="EC" id="2.7.11.1"/>
    </reaction>
</comment>
<evidence type="ECO:0000256" key="7">
    <source>
        <dbReference type="ARBA" id="ARBA00047899"/>
    </source>
</evidence>
<proteinExistence type="predicted"/>
<evidence type="ECO:0000256" key="5">
    <source>
        <dbReference type="ARBA" id="ARBA00022777"/>
    </source>
</evidence>
<evidence type="ECO:0000256" key="2">
    <source>
        <dbReference type="ARBA" id="ARBA00022527"/>
    </source>
</evidence>
<keyword evidence="2" id="KW-0723">Serine/threonine-protein kinase</keyword>
<evidence type="ECO:0000256" key="4">
    <source>
        <dbReference type="ARBA" id="ARBA00022741"/>
    </source>
</evidence>
<comment type="caution">
    <text evidence="11">The sequence shown here is derived from an EMBL/GenBank/DDBJ whole genome shotgun (WGS) entry which is preliminary data.</text>
</comment>
<evidence type="ECO:0000256" key="8">
    <source>
        <dbReference type="ARBA" id="ARBA00048679"/>
    </source>
</evidence>
<accession>A0ABU5UST7</accession>
<evidence type="ECO:0000313" key="12">
    <source>
        <dbReference type="Proteomes" id="UP001303285"/>
    </source>
</evidence>
<reference evidence="11 12" key="1">
    <citation type="submission" date="2023-12" db="EMBL/GenBank/DDBJ databases">
        <title>Baltic Sea Cyanobacteria.</title>
        <authorList>
            <person name="Delbaje E."/>
            <person name="Fewer D.P."/>
            <person name="Shishido T.K."/>
        </authorList>
    </citation>
    <scope>NUCLEOTIDE SEQUENCE [LARGE SCALE GENOMIC DNA]</scope>
    <source>
        <strain evidence="11 12">UHCC 0060</strain>
    </source>
</reference>